<evidence type="ECO:0000256" key="4">
    <source>
        <dbReference type="RuleBase" id="RU363099"/>
    </source>
</evidence>
<comment type="subcellular location">
    <subcellularLocation>
        <location evidence="4">Secreted</location>
        <location evidence="4">Extracellular space</location>
        <location evidence="4">Apoplast</location>
    </subcellularLocation>
</comment>
<sequence>MERVLFVHNIFVLVVVFSLSAALLLKSAEGSDEPPLFKKNHLKYYVQLESGKPGNARSAEPINTTFSNNFGQSAIFAFNVTKSKSPTSKVLGFVRGYTVETSYAANTLSLLEVEFLEYDDGRYSGTLQYQGVVTMEGSQLAIAGGTGSFRGLQGYVVVSLESKVEPFTTYRHDVTLLE</sequence>
<dbReference type="PANTHER" id="PTHR21495">
    <property type="entry name" value="NUCLEOPORIN-RELATED"/>
    <property type="match status" value="1"/>
</dbReference>
<evidence type="ECO:0000313" key="5">
    <source>
        <dbReference type="EMBL" id="KAH7427397.1"/>
    </source>
</evidence>
<feature type="signal peptide" evidence="4">
    <location>
        <begin position="1"/>
        <end position="30"/>
    </location>
</feature>
<dbReference type="GO" id="GO:0009699">
    <property type="term" value="P:phenylpropanoid biosynthetic process"/>
    <property type="evidence" value="ECO:0007669"/>
    <property type="project" value="UniProtKB-ARBA"/>
</dbReference>
<comment type="subunit">
    <text evidence="2 4">Homodimer.</text>
</comment>
<dbReference type="Pfam" id="PF03018">
    <property type="entry name" value="Dirigent"/>
    <property type="match status" value="1"/>
</dbReference>
<keyword evidence="4" id="KW-0732">Signal</keyword>
<dbReference type="InterPro" id="IPR044859">
    <property type="entry name" value="Allene_oxi_cyc_Dirigent"/>
</dbReference>
<evidence type="ECO:0000256" key="1">
    <source>
        <dbReference type="ARBA" id="ARBA00010746"/>
    </source>
</evidence>
<organism evidence="5 6">
    <name type="scientific">Ceratopteris richardii</name>
    <name type="common">Triangle waterfern</name>
    <dbReference type="NCBI Taxonomy" id="49495"/>
    <lineage>
        <taxon>Eukaryota</taxon>
        <taxon>Viridiplantae</taxon>
        <taxon>Streptophyta</taxon>
        <taxon>Embryophyta</taxon>
        <taxon>Tracheophyta</taxon>
        <taxon>Polypodiopsida</taxon>
        <taxon>Polypodiidae</taxon>
        <taxon>Polypodiales</taxon>
        <taxon>Pteridineae</taxon>
        <taxon>Pteridaceae</taxon>
        <taxon>Parkerioideae</taxon>
        <taxon>Ceratopteris</taxon>
    </lineage>
</organism>
<dbReference type="GO" id="GO:0048046">
    <property type="term" value="C:apoplast"/>
    <property type="evidence" value="ECO:0007669"/>
    <property type="project" value="UniProtKB-SubCell"/>
</dbReference>
<dbReference type="Gene3D" id="2.40.480.10">
    <property type="entry name" value="Allene oxide cyclase-like"/>
    <property type="match status" value="1"/>
</dbReference>
<accession>A0A8T2TVB1</accession>
<dbReference type="OrthoDB" id="1862428at2759"/>
<gene>
    <name evidence="5" type="ORF">KP509_10G042400</name>
</gene>
<dbReference type="EMBL" id="CM035415">
    <property type="protein sequence ID" value="KAH7427397.1"/>
    <property type="molecule type" value="Genomic_DNA"/>
</dbReference>
<evidence type="ECO:0000313" key="6">
    <source>
        <dbReference type="Proteomes" id="UP000825935"/>
    </source>
</evidence>
<dbReference type="AlphaFoldDB" id="A0A8T2TVB1"/>
<name>A0A8T2TVB1_CERRI</name>
<dbReference type="InterPro" id="IPR004265">
    <property type="entry name" value="Dirigent"/>
</dbReference>
<comment type="similarity">
    <text evidence="1 4">Belongs to the plant dirigent protein family.</text>
</comment>
<comment type="function">
    <text evidence="4">Dirigent proteins impart stereoselectivity on the phenoxy radical-coupling reaction, yielding optically active lignans from two molecules of coniferyl alcohol in the biosynthesis of lignans, flavonolignans, and alkaloids and thus plays a central role in plant secondary metabolism.</text>
</comment>
<keyword evidence="3 4" id="KW-0964">Secreted</keyword>
<evidence type="ECO:0000256" key="3">
    <source>
        <dbReference type="ARBA" id="ARBA00022525"/>
    </source>
</evidence>
<keyword evidence="6" id="KW-1185">Reference proteome</keyword>
<keyword evidence="4" id="KW-0052">Apoplast</keyword>
<feature type="chain" id="PRO_5035964566" description="Dirigent protein" evidence="4">
    <location>
        <begin position="31"/>
        <end position="178"/>
    </location>
</feature>
<reference evidence="5" key="1">
    <citation type="submission" date="2021-08" db="EMBL/GenBank/DDBJ databases">
        <title>WGS assembly of Ceratopteris richardii.</title>
        <authorList>
            <person name="Marchant D.B."/>
            <person name="Chen G."/>
            <person name="Jenkins J."/>
            <person name="Shu S."/>
            <person name="Leebens-Mack J."/>
            <person name="Grimwood J."/>
            <person name="Schmutz J."/>
            <person name="Soltis P."/>
            <person name="Soltis D."/>
            <person name="Chen Z.-H."/>
        </authorList>
    </citation>
    <scope>NUCLEOTIDE SEQUENCE</scope>
    <source>
        <strain evidence="5">Whitten #5841</strain>
        <tissue evidence="5">Leaf</tissue>
    </source>
</reference>
<dbReference type="Proteomes" id="UP000825935">
    <property type="component" value="Chromosome 10"/>
</dbReference>
<proteinExistence type="inferred from homology"/>
<evidence type="ECO:0000256" key="2">
    <source>
        <dbReference type="ARBA" id="ARBA00011738"/>
    </source>
</evidence>
<protein>
    <recommendedName>
        <fullName evidence="4">Dirigent protein</fullName>
    </recommendedName>
</protein>
<comment type="caution">
    <text evidence="5">The sequence shown here is derived from an EMBL/GenBank/DDBJ whole genome shotgun (WGS) entry which is preliminary data.</text>
</comment>